<gene>
    <name evidence="1" type="ORF">E3U43_021440</name>
</gene>
<proteinExistence type="predicted"/>
<name>A0ACD3R8F7_LARCR</name>
<evidence type="ECO:0000313" key="2">
    <source>
        <dbReference type="Proteomes" id="UP000793456"/>
    </source>
</evidence>
<evidence type="ECO:0000313" key="1">
    <source>
        <dbReference type="EMBL" id="TMS14978.1"/>
    </source>
</evidence>
<dbReference type="EMBL" id="CM011682">
    <property type="protein sequence ID" value="TMS14978.1"/>
    <property type="molecule type" value="Genomic_DNA"/>
</dbReference>
<keyword evidence="2" id="KW-1185">Reference proteome</keyword>
<accession>A0ACD3R8F7</accession>
<dbReference type="Proteomes" id="UP000793456">
    <property type="component" value="Chromosome IX"/>
</dbReference>
<organism evidence="1 2">
    <name type="scientific">Larimichthys crocea</name>
    <name type="common">Large yellow croaker</name>
    <name type="synonym">Pseudosciaena crocea</name>
    <dbReference type="NCBI Taxonomy" id="215358"/>
    <lineage>
        <taxon>Eukaryota</taxon>
        <taxon>Metazoa</taxon>
        <taxon>Chordata</taxon>
        <taxon>Craniata</taxon>
        <taxon>Vertebrata</taxon>
        <taxon>Euteleostomi</taxon>
        <taxon>Actinopterygii</taxon>
        <taxon>Neopterygii</taxon>
        <taxon>Teleostei</taxon>
        <taxon>Neoteleostei</taxon>
        <taxon>Acanthomorphata</taxon>
        <taxon>Eupercaria</taxon>
        <taxon>Sciaenidae</taxon>
        <taxon>Larimichthys</taxon>
    </lineage>
</organism>
<sequence>MDAGKLPLRRKRQAEGDEGDVAVKERSSEGSRLESCLDQPKDSDGVHEVVRYTPSTLPAKHYDADTTEPISCGLETLEELLSWKRSEANPFNVAAVSLARREPPLASSPCRTLVSHDMMGGYLDDRFVQGTDAEAPYAFYHWQYIDIFNYFTHKMVTIPPAVWTNAAHKHGVVVIGTFITEWSDGAVTCEAFLKD</sequence>
<comment type="caution">
    <text evidence="1">The sequence shown here is derived from an EMBL/GenBank/DDBJ whole genome shotgun (WGS) entry which is preliminary data.</text>
</comment>
<reference evidence="1" key="1">
    <citation type="submission" date="2018-11" db="EMBL/GenBank/DDBJ databases">
        <title>The sequence and de novo assembly of Larimichthys crocea genome using PacBio and Hi-C technologies.</title>
        <authorList>
            <person name="Xu P."/>
            <person name="Chen B."/>
            <person name="Zhou Z."/>
            <person name="Ke Q."/>
            <person name="Wu Y."/>
            <person name="Bai H."/>
            <person name="Pu F."/>
        </authorList>
    </citation>
    <scope>NUCLEOTIDE SEQUENCE</scope>
    <source>
        <tissue evidence="1">Muscle</tissue>
    </source>
</reference>
<protein>
    <submittedName>
        <fullName evidence="1">Uncharacterized protein</fullName>
    </submittedName>
</protein>